<feature type="transmembrane region" description="Helical" evidence="7">
    <location>
        <begin position="37"/>
        <end position="66"/>
    </location>
</feature>
<comment type="caution">
    <text evidence="9">The sequence shown here is derived from an EMBL/GenBank/DDBJ whole genome shotgun (WGS) entry which is preliminary data.</text>
</comment>
<dbReference type="CDD" id="cd06261">
    <property type="entry name" value="TM_PBP2"/>
    <property type="match status" value="1"/>
</dbReference>
<feature type="transmembrane region" description="Helical" evidence="7">
    <location>
        <begin position="241"/>
        <end position="263"/>
    </location>
</feature>
<keyword evidence="4 7" id="KW-0812">Transmembrane</keyword>
<keyword evidence="10" id="KW-1185">Reference proteome</keyword>
<keyword evidence="6 7" id="KW-0472">Membrane</keyword>
<dbReference type="InterPro" id="IPR000515">
    <property type="entry name" value="MetI-like"/>
</dbReference>
<name>A0A7Y0F340_9BIFI</name>
<dbReference type="GO" id="GO:0055085">
    <property type="term" value="P:transmembrane transport"/>
    <property type="evidence" value="ECO:0007669"/>
    <property type="project" value="InterPro"/>
</dbReference>
<dbReference type="RefSeq" id="WP_169276204.1">
    <property type="nucleotide sequence ID" value="NZ_JAAIIH010000016.1"/>
</dbReference>
<evidence type="ECO:0000256" key="6">
    <source>
        <dbReference type="ARBA" id="ARBA00023136"/>
    </source>
</evidence>
<evidence type="ECO:0000256" key="5">
    <source>
        <dbReference type="ARBA" id="ARBA00022989"/>
    </source>
</evidence>
<dbReference type="Gene3D" id="1.10.3720.10">
    <property type="entry name" value="MetI-like"/>
    <property type="match status" value="1"/>
</dbReference>
<evidence type="ECO:0000256" key="2">
    <source>
        <dbReference type="ARBA" id="ARBA00022448"/>
    </source>
</evidence>
<dbReference type="AlphaFoldDB" id="A0A7Y0F340"/>
<feature type="transmembrane region" description="Helical" evidence="7">
    <location>
        <begin position="288"/>
        <end position="311"/>
    </location>
</feature>
<sequence length="322" mass="36436">MTQATVASPQGARKLGNSGVQFRKQSKFRQWLNQENVSGYVCALPFIIGFLMFLLVPMILSIYYSFTDYNILSDPEWMGLDNFKEMFTNDPLFWKSMGVTLFYALISTPLRLIFALAVAMLLLKNSAVSGFYRAAYYLPSILGGSVAVAILWKQMFAQDGVINKALELFGIHTNFAWLGNEHTAIWTLIILGVWQFGSSMLIFLASLKQIPSELYEAASVDGATGWTQFWKITLPLLTPTIFFNLVMQSINGFLAFTQCYIITQGKPQNSTLFYMVHMYNESFTNYHAGYGAGMAWIMLLVVGLYTAILFATKRFWVYDEEA</sequence>
<organism evidence="9 10">
    <name type="scientific">Bifidobacterium moraviense</name>
    <dbReference type="NCBI Taxonomy" id="2675323"/>
    <lineage>
        <taxon>Bacteria</taxon>
        <taxon>Bacillati</taxon>
        <taxon>Actinomycetota</taxon>
        <taxon>Actinomycetes</taxon>
        <taxon>Bifidobacteriales</taxon>
        <taxon>Bifidobacteriaceae</taxon>
        <taxon>Bifidobacterium</taxon>
    </lineage>
</organism>
<feature type="transmembrane region" description="Helical" evidence="7">
    <location>
        <begin position="101"/>
        <end position="123"/>
    </location>
</feature>
<evidence type="ECO:0000259" key="8">
    <source>
        <dbReference type="PROSITE" id="PS50928"/>
    </source>
</evidence>
<evidence type="ECO:0000313" key="9">
    <source>
        <dbReference type="EMBL" id="NMN01123.1"/>
    </source>
</evidence>
<keyword evidence="2 7" id="KW-0813">Transport</keyword>
<evidence type="ECO:0000256" key="7">
    <source>
        <dbReference type="RuleBase" id="RU363032"/>
    </source>
</evidence>
<comment type="similarity">
    <text evidence="7">Belongs to the binding-protein-dependent transport system permease family.</text>
</comment>
<feature type="domain" description="ABC transmembrane type-1" evidence="8">
    <location>
        <begin position="97"/>
        <end position="309"/>
    </location>
</feature>
<dbReference type="Pfam" id="PF00528">
    <property type="entry name" value="BPD_transp_1"/>
    <property type="match status" value="1"/>
</dbReference>
<accession>A0A7Y0F340</accession>
<feature type="transmembrane region" description="Helical" evidence="7">
    <location>
        <begin position="135"/>
        <end position="152"/>
    </location>
</feature>
<keyword evidence="3" id="KW-1003">Cell membrane</keyword>
<gene>
    <name evidence="9" type="ORF">G1C96_1706</name>
</gene>
<keyword evidence="5 7" id="KW-1133">Transmembrane helix</keyword>
<comment type="subcellular location">
    <subcellularLocation>
        <location evidence="1 7">Cell membrane</location>
        <topology evidence="1 7">Multi-pass membrane protein</topology>
    </subcellularLocation>
</comment>
<dbReference type="Proteomes" id="UP000588277">
    <property type="component" value="Unassembled WGS sequence"/>
</dbReference>
<dbReference type="InterPro" id="IPR051393">
    <property type="entry name" value="ABC_transporter_permease"/>
</dbReference>
<evidence type="ECO:0000256" key="3">
    <source>
        <dbReference type="ARBA" id="ARBA00022475"/>
    </source>
</evidence>
<protein>
    <submittedName>
        <fullName evidence="9">ABC transporter, permease protein</fullName>
    </submittedName>
</protein>
<evidence type="ECO:0000313" key="10">
    <source>
        <dbReference type="Proteomes" id="UP000588277"/>
    </source>
</evidence>
<dbReference type="InterPro" id="IPR035906">
    <property type="entry name" value="MetI-like_sf"/>
</dbReference>
<dbReference type="GO" id="GO:0005886">
    <property type="term" value="C:plasma membrane"/>
    <property type="evidence" value="ECO:0007669"/>
    <property type="project" value="UniProtKB-SubCell"/>
</dbReference>
<dbReference type="PROSITE" id="PS50928">
    <property type="entry name" value="ABC_TM1"/>
    <property type="match status" value="1"/>
</dbReference>
<dbReference type="PANTHER" id="PTHR30193">
    <property type="entry name" value="ABC TRANSPORTER PERMEASE PROTEIN"/>
    <property type="match status" value="1"/>
</dbReference>
<evidence type="ECO:0000256" key="1">
    <source>
        <dbReference type="ARBA" id="ARBA00004651"/>
    </source>
</evidence>
<proteinExistence type="inferred from homology"/>
<dbReference type="PANTHER" id="PTHR30193:SF1">
    <property type="entry name" value="ABC TRANSPORTER PERMEASE PROTEIN YESP-RELATED"/>
    <property type="match status" value="1"/>
</dbReference>
<evidence type="ECO:0000256" key="4">
    <source>
        <dbReference type="ARBA" id="ARBA00022692"/>
    </source>
</evidence>
<dbReference type="SUPFAM" id="SSF161098">
    <property type="entry name" value="MetI-like"/>
    <property type="match status" value="1"/>
</dbReference>
<dbReference type="EMBL" id="JAAIIH010000016">
    <property type="protein sequence ID" value="NMN01123.1"/>
    <property type="molecule type" value="Genomic_DNA"/>
</dbReference>
<feature type="transmembrane region" description="Helical" evidence="7">
    <location>
        <begin position="184"/>
        <end position="205"/>
    </location>
</feature>
<reference evidence="9 10" key="1">
    <citation type="submission" date="2020-02" db="EMBL/GenBank/DDBJ databases">
        <title>Characterization of phylogenetic diversity of novel bifidobacterial species isolated in Czech ZOOs.</title>
        <authorList>
            <person name="Lugli G.A."/>
            <person name="Vera N.B."/>
            <person name="Ventura M."/>
        </authorList>
    </citation>
    <scope>NUCLEOTIDE SEQUENCE [LARGE SCALE GENOMIC DNA]</scope>
    <source>
        <strain evidence="9 10">DSM 109958</strain>
    </source>
</reference>